<protein>
    <submittedName>
        <fullName evidence="1">Uncharacterized protein</fullName>
    </submittedName>
</protein>
<organism evidence="1 2">
    <name type="scientific">Iphiclides podalirius</name>
    <name type="common">scarce swallowtail</name>
    <dbReference type="NCBI Taxonomy" id="110791"/>
    <lineage>
        <taxon>Eukaryota</taxon>
        <taxon>Metazoa</taxon>
        <taxon>Ecdysozoa</taxon>
        <taxon>Arthropoda</taxon>
        <taxon>Hexapoda</taxon>
        <taxon>Insecta</taxon>
        <taxon>Pterygota</taxon>
        <taxon>Neoptera</taxon>
        <taxon>Endopterygota</taxon>
        <taxon>Lepidoptera</taxon>
        <taxon>Glossata</taxon>
        <taxon>Ditrysia</taxon>
        <taxon>Papilionoidea</taxon>
        <taxon>Papilionidae</taxon>
        <taxon>Papilioninae</taxon>
        <taxon>Iphiclides</taxon>
    </lineage>
</organism>
<name>A0ABN8I4R4_9NEOP</name>
<dbReference type="EMBL" id="OW152828">
    <property type="protein sequence ID" value="CAH2045416.1"/>
    <property type="molecule type" value="Genomic_DNA"/>
</dbReference>
<gene>
    <name evidence="1" type="ORF">IPOD504_LOCUS5062</name>
</gene>
<reference evidence="1" key="1">
    <citation type="submission" date="2022-03" db="EMBL/GenBank/DDBJ databases">
        <authorList>
            <person name="Martin H S."/>
        </authorList>
    </citation>
    <scope>NUCLEOTIDE SEQUENCE</scope>
</reference>
<feature type="non-terminal residue" evidence="1">
    <location>
        <position position="90"/>
    </location>
</feature>
<dbReference type="Proteomes" id="UP000837857">
    <property type="component" value="Chromosome 16"/>
</dbReference>
<keyword evidence="2" id="KW-1185">Reference proteome</keyword>
<sequence length="90" mass="10281">MQTRKPRKKVMLADTKNLRYTPKERTEAKPLQKLFPCMILNPEFNPVTGGMALSLANACPVRSGWSEALHRRCQFIEPDPGAFIRRRGVL</sequence>
<proteinExistence type="predicted"/>
<accession>A0ABN8I4R4</accession>
<evidence type="ECO:0000313" key="1">
    <source>
        <dbReference type="EMBL" id="CAH2045416.1"/>
    </source>
</evidence>
<evidence type="ECO:0000313" key="2">
    <source>
        <dbReference type="Proteomes" id="UP000837857"/>
    </source>
</evidence>